<organism evidence="8 9">
    <name type="scientific">Myxococcus xanthus</name>
    <dbReference type="NCBI Taxonomy" id="34"/>
    <lineage>
        <taxon>Bacteria</taxon>
        <taxon>Pseudomonadati</taxon>
        <taxon>Myxococcota</taxon>
        <taxon>Myxococcia</taxon>
        <taxon>Myxococcales</taxon>
        <taxon>Cystobacterineae</taxon>
        <taxon>Myxococcaceae</taxon>
        <taxon>Myxococcus</taxon>
    </lineage>
</organism>
<dbReference type="PANTHER" id="PTHR30606">
    <property type="entry name" value="LIPID A BIOSYNTHESIS LAUROYL ACYLTRANSFERASE"/>
    <property type="match status" value="1"/>
</dbReference>
<dbReference type="GO" id="GO:0016746">
    <property type="term" value="F:acyltransferase activity"/>
    <property type="evidence" value="ECO:0007669"/>
    <property type="project" value="UniProtKB-KW"/>
</dbReference>
<comment type="caution">
    <text evidence="8">The sequence shown here is derived from an EMBL/GenBank/DDBJ whole genome shotgun (WGS) entry which is preliminary data.</text>
</comment>
<dbReference type="EMBL" id="JABFNT010000108">
    <property type="protein sequence ID" value="NOJ81983.1"/>
    <property type="molecule type" value="Genomic_DNA"/>
</dbReference>
<evidence type="ECO:0000256" key="6">
    <source>
        <dbReference type="ARBA" id="ARBA00023315"/>
    </source>
</evidence>
<keyword evidence="4 8" id="KW-0808">Transferase</keyword>
<proteinExistence type="predicted"/>
<dbReference type="GO" id="GO:0009247">
    <property type="term" value="P:glycolipid biosynthetic process"/>
    <property type="evidence" value="ECO:0007669"/>
    <property type="project" value="UniProtKB-ARBA"/>
</dbReference>
<dbReference type="InterPro" id="IPR004960">
    <property type="entry name" value="LipA_acyltrans"/>
</dbReference>
<feature type="region of interest" description="Disordered" evidence="7">
    <location>
        <begin position="351"/>
        <end position="373"/>
    </location>
</feature>
<protein>
    <submittedName>
        <fullName evidence="8">Lysophospholipid acyltransferase family protein</fullName>
    </submittedName>
</protein>
<comment type="subcellular location">
    <subcellularLocation>
        <location evidence="1">Cell inner membrane</location>
    </subcellularLocation>
</comment>
<name>A0A7Y4IMJ2_MYXXA</name>
<feature type="compositionally biased region" description="Polar residues" evidence="7">
    <location>
        <begin position="1"/>
        <end position="10"/>
    </location>
</feature>
<accession>A0A7Y4IMJ2</accession>
<keyword evidence="5" id="KW-0472">Membrane</keyword>
<evidence type="ECO:0000313" key="8">
    <source>
        <dbReference type="EMBL" id="NOJ81983.1"/>
    </source>
</evidence>
<evidence type="ECO:0000256" key="2">
    <source>
        <dbReference type="ARBA" id="ARBA00022475"/>
    </source>
</evidence>
<evidence type="ECO:0000256" key="5">
    <source>
        <dbReference type="ARBA" id="ARBA00023136"/>
    </source>
</evidence>
<keyword evidence="6 8" id="KW-0012">Acyltransferase</keyword>
<gene>
    <name evidence="8" type="ORF">HNV28_27270</name>
</gene>
<evidence type="ECO:0000256" key="7">
    <source>
        <dbReference type="SAM" id="MobiDB-lite"/>
    </source>
</evidence>
<evidence type="ECO:0000256" key="1">
    <source>
        <dbReference type="ARBA" id="ARBA00004533"/>
    </source>
</evidence>
<keyword evidence="3" id="KW-0997">Cell inner membrane</keyword>
<dbReference type="GO" id="GO:0005886">
    <property type="term" value="C:plasma membrane"/>
    <property type="evidence" value="ECO:0007669"/>
    <property type="project" value="UniProtKB-SubCell"/>
</dbReference>
<feature type="compositionally biased region" description="Pro residues" evidence="7">
    <location>
        <begin position="351"/>
        <end position="365"/>
    </location>
</feature>
<feature type="region of interest" description="Disordered" evidence="7">
    <location>
        <begin position="1"/>
        <end position="44"/>
    </location>
</feature>
<evidence type="ECO:0000256" key="4">
    <source>
        <dbReference type="ARBA" id="ARBA00022679"/>
    </source>
</evidence>
<evidence type="ECO:0000256" key="3">
    <source>
        <dbReference type="ARBA" id="ARBA00022519"/>
    </source>
</evidence>
<dbReference type="PANTHER" id="PTHR30606:SF10">
    <property type="entry name" value="PHOSPHATIDYLINOSITOL MANNOSIDE ACYLTRANSFERASE"/>
    <property type="match status" value="1"/>
</dbReference>
<evidence type="ECO:0000313" key="9">
    <source>
        <dbReference type="Proteomes" id="UP000533080"/>
    </source>
</evidence>
<sequence>MPGEQGSAQQAGVALPSSPLRGGVRHVSQIAPAPPPPDSPAVTQKLPSEHLRRIVGTPPGRVVGFLTRFVWAFLTWLSPESRDALARFVGNLAYRLGIRRRVALENLAMAMPEKSDAERREIARGAYINMSRVVLESLPSGDRLPRDWAEQGVEGDAAWQALKARVATGQGALLVTAHFGNWELLGEMLIRHGIPLDALVRPLKGALNTRIAENRVRIGAGLIYPRGAIQEIIDAVNRGESPFMLLDQALPAKGAAFVPFFGKLASTTPAMAVAAARTDAPVFVVMGVRNGRGGARFRMEVEGPILPPAPGECADPITEHTARVTAALERCIRKHPDQWMWLHRRWKVQPPPEAALPAGTTPPPSASGAPPAG</sequence>
<keyword evidence="2" id="KW-1003">Cell membrane</keyword>
<dbReference type="Proteomes" id="UP000533080">
    <property type="component" value="Unassembled WGS sequence"/>
</dbReference>
<dbReference type="CDD" id="cd07984">
    <property type="entry name" value="LPLAT_LABLAT-like"/>
    <property type="match status" value="1"/>
</dbReference>
<dbReference type="AlphaFoldDB" id="A0A7Y4IMJ2"/>
<dbReference type="Pfam" id="PF03279">
    <property type="entry name" value="Lip_A_acyltrans"/>
    <property type="match status" value="1"/>
</dbReference>
<reference evidence="8 9" key="1">
    <citation type="submission" date="2020-05" db="EMBL/GenBank/DDBJ databases">
        <authorList>
            <person name="Whitworth D."/>
        </authorList>
    </citation>
    <scope>NUCLEOTIDE SEQUENCE [LARGE SCALE GENOMIC DNA]</scope>
    <source>
        <strain evidence="8 9">AM005</strain>
    </source>
</reference>